<dbReference type="OrthoDB" id="3481735at2"/>
<protein>
    <submittedName>
        <fullName evidence="3">Uncharacterized protein</fullName>
    </submittedName>
</protein>
<keyword evidence="2" id="KW-1133">Transmembrane helix</keyword>
<sequence>MSGGEQRGAKRIDLSLSQVVGGGLATLTAATAASFLGVYGTIIGAAVMSVISTAGTAVVQHLLSRSGEKARDLTGRRPPRARTPGAAPGGGAPGKGGVETLVDLPETRVLDAVPATRPFRPAEGDASADRTPTAPLPPGGEADSGAAEPGRASRWRRWRGIVLPAAALFLAAMALITAFELFSGRSLSDTVRGDGTSSSPSLLGGTGGGAAAEPTPDPGTGTGTGGPDATDEPAAPDATPAPDEGEGATGPGATTEPTDPATGDGTGGAPSQEQGGDGTGTGEGTGGTGGTDSGSAGTGEVPSDDQQDPAVQQDGTAPGPQAPR</sequence>
<dbReference type="EMBL" id="QEIN01000119">
    <property type="protein sequence ID" value="RCV57016.1"/>
    <property type="molecule type" value="Genomic_DNA"/>
</dbReference>
<organism evidence="3 4">
    <name type="scientific">Marinitenerispora sediminis</name>
    <dbReference type="NCBI Taxonomy" id="1931232"/>
    <lineage>
        <taxon>Bacteria</taxon>
        <taxon>Bacillati</taxon>
        <taxon>Actinomycetota</taxon>
        <taxon>Actinomycetes</taxon>
        <taxon>Streptosporangiales</taxon>
        <taxon>Nocardiopsidaceae</taxon>
        <taxon>Marinitenerispora</taxon>
    </lineage>
</organism>
<keyword evidence="2" id="KW-0812">Transmembrane</keyword>
<feature type="region of interest" description="Disordered" evidence="1">
    <location>
        <begin position="66"/>
        <end position="97"/>
    </location>
</feature>
<comment type="caution">
    <text evidence="3">The sequence shown here is derived from an EMBL/GenBank/DDBJ whole genome shotgun (WGS) entry which is preliminary data.</text>
</comment>
<feature type="compositionally biased region" description="Basic and acidic residues" evidence="1">
    <location>
        <begin position="66"/>
        <end position="75"/>
    </location>
</feature>
<dbReference type="Proteomes" id="UP000253318">
    <property type="component" value="Unassembled WGS sequence"/>
</dbReference>
<feature type="compositionally biased region" description="Low complexity" evidence="1">
    <location>
        <begin position="193"/>
        <end position="203"/>
    </location>
</feature>
<name>A0A368T3X4_9ACTN</name>
<keyword evidence="2" id="KW-0472">Membrane</keyword>
<reference evidence="3 4" key="1">
    <citation type="submission" date="2018-04" db="EMBL/GenBank/DDBJ databases">
        <title>Novel actinobacteria from marine sediment.</title>
        <authorList>
            <person name="Ng Z.Y."/>
            <person name="Tan G.Y.A."/>
        </authorList>
    </citation>
    <scope>NUCLEOTIDE SEQUENCE [LARGE SCALE GENOMIC DNA]</scope>
    <source>
        <strain evidence="3 4">TPS81</strain>
    </source>
</reference>
<evidence type="ECO:0000313" key="3">
    <source>
        <dbReference type="EMBL" id="RCV57016.1"/>
    </source>
</evidence>
<feature type="transmembrane region" description="Helical" evidence="2">
    <location>
        <begin position="12"/>
        <end position="36"/>
    </location>
</feature>
<gene>
    <name evidence="3" type="ORF">DEF24_15835</name>
</gene>
<evidence type="ECO:0000256" key="1">
    <source>
        <dbReference type="SAM" id="MobiDB-lite"/>
    </source>
</evidence>
<feature type="transmembrane region" description="Helical" evidence="2">
    <location>
        <begin position="161"/>
        <end position="182"/>
    </location>
</feature>
<feature type="transmembrane region" description="Helical" evidence="2">
    <location>
        <begin position="42"/>
        <end position="63"/>
    </location>
</feature>
<feature type="region of interest" description="Disordered" evidence="1">
    <location>
        <begin position="113"/>
        <end position="152"/>
    </location>
</feature>
<evidence type="ECO:0000313" key="4">
    <source>
        <dbReference type="Proteomes" id="UP000253318"/>
    </source>
</evidence>
<proteinExistence type="predicted"/>
<dbReference type="RefSeq" id="WP_114397554.1">
    <property type="nucleotide sequence ID" value="NZ_QEIM01000041.1"/>
</dbReference>
<feature type="compositionally biased region" description="Gly residues" evidence="1">
    <location>
        <begin position="87"/>
        <end position="97"/>
    </location>
</feature>
<feature type="region of interest" description="Disordered" evidence="1">
    <location>
        <begin position="188"/>
        <end position="324"/>
    </location>
</feature>
<keyword evidence="4" id="KW-1185">Reference proteome</keyword>
<accession>A0A368T3X4</accession>
<feature type="compositionally biased region" description="Gly residues" evidence="1">
    <location>
        <begin position="275"/>
        <end position="292"/>
    </location>
</feature>
<dbReference type="AlphaFoldDB" id="A0A368T3X4"/>
<feature type="compositionally biased region" description="Low complexity" evidence="1">
    <location>
        <begin position="232"/>
        <end position="242"/>
    </location>
</feature>
<feature type="compositionally biased region" description="Low complexity" evidence="1">
    <location>
        <begin position="251"/>
        <end position="263"/>
    </location>
</feature>
<evidence type="ECO:0000256" key="2">
    <source>
        <dbReference type="SAM" id="Phobius"/>
    </source>
</evidence>